<dbReference type="OrthoDB" id="541375at2759"/>
<proteinExistence type="inferred from homology"/>
<dbReference type="Gene3D" id="3.40.50.10880">
    <property type="entry name" value="Uncharacterised protein PF01937, DUF89, domain 3"/>
    <property type="match status" value="1"/>
</dbReference>
<evidence type="ECO:0000256" key="6">
    <source>
        <dbReference type="ARBA" id="ARBA00048809"/>
    </source>
</evidence>
<name>A0A364LBK1_TALAM</name>
<dbReference type="GO" id="GO:0103026">
    <property type="term" value="F:fructose-1-phosphatase activity"/>
    <property type="evidence" value="ECO:0007669"/>
    <property type="project" value="RHEA"/>
</dbReference>
<dbReference type="GeneID" id="63798422"/>
<organism evidence="9 10">
    <name type="scientific">Talaromyces amestolkiae</name>
    <dbReference type="NCBI Taxonomy" id="1196081"/>
    <lineage>
        <taxon>Eukaryota</taxon>
        <taxon>Fungi</taxon>
        <taxon>Dikarya</taxon>
        <taxon>Ascomycota</taxon>
        <taxon>Pezizomycotina</taxon>
        <taxon>Eurotiomycetes</taxon>
        <taxon>Eurotiomycetidae</taxon>
        <taxon>Eurotiales</taxon>
        <taxon>Trichocomaceae</taxon>
        <taxon>Talaromyces</taxon>
        <taxon>Talaromyces sect. Talaromyces</taxon>
    </lineage>
</organism>
<dbReference type="InterPro" id="IPR002791">
    <property type="entry name" value="ARMT1-like_metal-bd"/>
</dbReference>
<dbReference type="Proteomes" id="UP000249363">
    <property type="component" value="Unassembled WGS sequence"/>
</dbReference>
<dbReference type="GO" id="GO:0097023">
    <property type="term" value="F:fructose 6-phosphate aldolase activity"/>
    <property type="evidence" value="ECO:0007669"/>
    <property type="project" value="RHEA"/>
</dbReference>
<keyword evidence="4 7" id="KW-0378">Hydrolase</keyword>
<evidence type="ECO:0000256" key="5">
    <source>
        <dbReference type="ARBA" id="ARBA00023211"/>
    </source>
</evidence>
<dbReference type="RefSeq" id="XP_040737710.1">
    <property type="nucleotide sequence ID" value="XM_040882099.1"/>
</dbReference>
<keyword evidence="5 7" id="KW-0464">Manganese</keyword>
<reference evidence="9 10" key="1">
    <citation type="journal article" date="2017" name="Biotechnol. Biofuels">
        <title>Differential beta-glucosidase expression as a function of carbon source availability in Talaromyces amestolkiae: a genomic and proteomic approach.</title>
        <authorList>
            <person name="de Eugenio L.I."/>
            <person name="Mendez-Liter J.A."/>
            <person name="Nieto-Dominguez M."/>
            <person name="Alonso L."/>
            <person name="Gil-Munoz J."/>
            <person name="Barriuso J."/>
            <person name="Prieto A."/>
            <person name="Martinez M.J."/>
        </authorList>
    </citation>
    <scope>NUCLEOTIDE SEQUENCE [LARGE SCALE GENOMIC DNA]</scope>
    <source>
        <strain evidence="9 10">CIB</strain>
    </source>
</reference>
<evidence type="ECO:0000256" key="3">
    <source>
        <dbReference type="ARBA" id="ARBA00022723"/>
    </source>
</evidence>
<evidence type="ECO:0000256" key="7">
    <source>
        <dbReference type="RuleBase" id="RU367030"/>
    </source>
</evidence>
<dbReference type="GO" id="GO:0046872">
    <property type="term" value="F:metal ion binding"/>
    <property type="evidence" value="ECO:0007669"/>
    <property type="project" value="UniProtKB-UniRule"/>
</dbReference>
<dbReference type="PANTHER" id="PTHR12260">
    <property type="entry name" value="DAMAGE-CONTROL PHOSPHATASE ARMT1"/>
    <property type="match status" value="1"/>
</dbReference>
<dbReference type="SUPFAM" id="SSF111321">
    <property type="entry name" value="AF1104-like"/>
    <property type="match status" value="1"/>
</dbReference>
<protein>
    <recommendedName>
        <fullName evidence="7">Sugar phosphate phosphatase</fullName>
        <ecNumber evidence="7">3.1.3.-</ecNumber>
    </recommendedName>
</protein>
<evidence type="ECO:0000259" key="8">
    <source>
        <dbReference type="Pfam" id="PF01937"/>
    </source>
</evidence>
<dbReference type="EC" id="3.1.3.-" evidence="7"/>
<keyword evidence="10" id="KW-1185">Reference proteome</keyword>
<gene>
    <name evidence="9" type="ORF">BHQ10_009208</name>
</gene>
<comment type="catalytic activity">
    <reaction evidence="1 7">
        <text>beta-D-fructose 1-phosphate + H2O = D-fructose + phosphate</text>
        <dbReference type="Rhea" id="RHEA:35603"/>
        <dbReference type="ChEBI" id="CHEBI:15377"/>
        <dbReference type="ChEBI" id="CHEBI:37721"/>
        <dbReference type="ChEBI" id="CHEBI:43474"/>
        <dbReference type="ChEBI" id="CHEBI:138881"/>
    </reaction>
</comment>
<feature type="domain" description="Damage-control phosphatase ARMT1-like metal-binding" evidence="8">
    <location>
        <begin position="26"/>
        <end position="424"/>
    </location>
</feature>
<evidence type="ECO:0000256" key="2">
    <source>
        <dbReference type="ARBA" id="ARBA00009519"/>
    </source>
</evidence>
<dbReference type="PANTHER" id="PTHR12260:SF6">
    <property type="entry name" value="DAMAGE-CONTROL PHOSPHATASE ARMT1"/>
    <property type="match status" value="1"/>
</dbReference>
<dbReference type="GO" id="GO:0006974">
    <property type="term" value="P:DNA damage response"/>
    <property type="evidence" value="ECO:0007669"/>
    <property type="project" value="TreeGrafter"/>
</dbReference>
<dbReference type="EMBL" id="MIKG01000023">
    <property type="protein sequence ID" value="RAO73196.1"/>
    <property type="molecule type" value="Genomic_DNA"/>
</dbReference>
<comment type="similarity">
    <text evidence="2 7">Belongs to the damage-control phosphatase family. Sugar phosphate phosphatase III subfamily.</text>
</comment>
<dbReference type="Gene3D" id="1.20.930.60">
    <property type="match status" value="1"/>
</dbReference>
<dbReference type="FunFam" id="3.40.50.10880:FF:000007">
    <property type="entry name" value="DUF89 domain protein"/>
    <property type="match status" value="1"/>
</dbReference>
<comment type="domain">
    <text evidence="7">Subfamily III proteins have a conserved RTxK motif about 40-50 residues from the C-terminus; the threonine may be replaced by serine or cysteine.</text>
</comment>
<comment type="catalytic activity">
    <reaction evidence="6 7">
        <text>beta-D-fructose 6-phosphate = dihydroxyacetone + D-glyceraldehyde 3-phosphate</text>
        <dbReference type="Rhea" id="RHEA:28002"/>
        <dbReference type="ChEBI" id="CHEBI:16016"/>
        <dbReference type="ChEBI" id="CHEBI:57634"/>
        <dbReference type="ChEBI" id="CHEBI:59776"/>
    </reaction>
</comment>
<sequence>MPSTTMNTEEVRAVWTSEKGSMAKQTAENRWPKIIQGTIDGICEAAAAGDVEEQKRVESIAIRIALKHLKQGIEQNKPLTPLQDDGKLDIQQWNKQLAEIGECSWANCPWLFGECYMYRSIQSILNSSKHWQNYDVFKRQKDSTFVKSRAAVEELARRYMQIVADNPLAQKEGKEEAKKLLFIEMTEIALWGNATDLSLLANLTLEDLQSLQGRDAIRKSQRNIVDNDIEDVWAYLQRTTGQASRQIDIILDNAGFELFTDVLYAAYLLDAGVATSVRLHVKEFPWFVSDVTPPDIESLFYHLDSSEYFPRHEYLEQLLPRLHEYFRSGAITTTSDPFWTTAFSFHEMLSRAPALFEELQKSYLVISKGDLNYRKLTRDGMWPHTTTYEEALGPLGRQSGVKILALRTNKSDVCVGIQTQAKVDALDEEAPDSAWIRNGKYAVISFNEGK</sequence>
<keyword evidence="3 7" id="KW-0479">Metal-binding</keyword>
<evidence type="ECO:0000256" key="4">
    <source>
        <dbReference type="ARBA" id="ARBA00022801"/>
    </source>
</evidence>
<evidence type="ECO:0000313" key="10">
    <source>
        <dbReference type="Proteomes" id="UP000249363"/>
    </source>
</evidence>
<evidence type="ECO:0000256" key="1">
    <source>
        <dbReference type="ARBA" id="ARBA00001326"/>
    </source>
</evidence>
<evidence type="ECO:0000313" key="9">
    <source>
        <dbReference type="EMBL" id="RAO73196.1"/>
    </source>
</evidence>
<dbReference type="InterPro" id="IPR036075">
    <property type="entry name" value="ARMT-1-like_metal-bd_sf"/>
</dbReference>
<comment type="cofactor">
    <cofactor evidence="7">
        <name>Mn(2+)</name>
        <dbReference type="ChEBI" id="CHEBI:29035"/>
    </cofactor>
    <cofactor evidence="7">
        <name>Ni(2+)</name>
        <dbReference type="ChEBI" id="CHEBI:49786"/>
    </cofactor>
</comment>
<dbReference type="InterPro" id="IPR039763">
    <property type="entry name" value="ARMT1"/>
</dbReference>
<comment type="function">
    <text evidence="7">Metal-dependent phosphatase that shows phosphatase activity against several substrates, including fructose-1-phosphate and fructose-6-phosphate. Its preference for fructose-1-phosphate, a strong glycating agent that causes DNA damage rather than a canonical yeast metabolite, suggests a damage-control function in hexose phosphate metabolism.</text>
</comment>
<accession>A0A364LBK1</accession>
<dbReference type="Pfam" id="PF01937">
    <property type="entry name" value="ARMT1-like_dom"/>
    <property type="match status" value="1"/>
</dbReference>
<dbReference type="AlphaFoldDB" id="A0A364LBK1"/>
<comment type="caution">
    <text evidence="9">The sequence shown here is derived from an EMBL/GenBank/DDBJ whole genome shotgun (WGS) entry which is preliminary data.</text>
</comment>
<dbReference type="GO" id="GO:0005634">
    <property type="term" value="C:nucleus"/>
    <property type="evidence" value="ECO:0007669"/>
    <property type="project" value="TreeGrafter"/>
</dbReference>
<dbReference type="STRING" id="1196081.A0A364LBK1"/>